<proteinExistence type="inferred from homology"/>
<feature type="domain" description="SusD-like N-terminal" evidence="8">
    <location>
        <begin position="96"/>
        <end position="220"/>
    </location>
</feature>
<evidence type="ECO:0000256" key="6">
    <source>
        <dbReference type="SAM" id="SignalP"/>
    </source>
</evidence>
<sequence length="563" mass="63011">MKKIQVVTSLLIALLSSASCKEALEETPYSFVGPDQIGTTTEADAKLWVNGVLNTLNSGSFFAYAVYNRPLEVDADDITGKDFAFQAMGAGNFQSTSDINTFWGGPYTLIERSNYAITKINRMTIDEGVKNNALGQLYFLKGWAYSQLVKAFGPVPIFKKSVTEGENANQPRASVSDVYTHIVENLKQAEQLLYTRTNAKYEAGRLSQEAAKTLLAKVYLTMASGALKGAQVTVLGGKQYETVGNVRRRIPPTAHTYTKQVVAGHESFDAAAYFELARQKAKEVIDMQKAGSPIGLFSKYMDVWSIANRNRGEHLWQMNAISGSEQFGNFLSYHYVGFLMANGAIDGALYGMSDHWYELFGDNDQRITDGVQHRWRMFSNAAWHYYPGKDSLKVKNSATVSTREGYLPTDIYSPDQFHVAKLSKYAQVADRTVQRADMPFPFIRYAETLLIFAEAENEVSGPTSAAYDALNAVRTRSGASPAPTLNQQQLRSYILQERQRELALEGHRAWDLRRWGIYLQAMNEIDIDANNIIKRRQEKHLLLPIPLNEINGNTSINENNPGW</sequence>
<keyword evidence="5" id="KW-0998">Cell outer membrane</keyword>
<feature type="domain" description="RagB/SusD" evidence="7">
    <location>
        <begin position="339"/>
        <end position="563"/>
    </location>
</feature>
<evidence type="ECO:0000313" key="10">
    <source>
        <dbReference type="Proteomes" id="UP001202180"/>
    </source>
</evidence>
<evidence type="ECO:0000313" key="9">
    <source>
        <dbReference type="EMBL" id="MCK8494854.1"/>
    </source>
</evidence>
<dbReference type="InterPro" id="IPR033985">
    <property type="entry name" value="SusD-like_N"/>
</dbReference>
<evidence type="ECO:0000256" key="4">
    <source>
        <dbReference type="ARBA" id="ARBA00023136"/>
    </source>
</evidence>
<reference evidence="9 10" key="1">
    <citation type="submission" date="2022-04" db="EMBL/GenBank/DDBJ databases">
        <title>Spirosoma sp. strain RP8 genome sequencing and assembly.</title>
        <authorList>
            <person name="Jung Y."/>
        </authorList>
    </citation>
    <scope>NUCLEOTIDE SEQUENCE [LARGE SCALE GENOMIC DNA]</scope>
    <source>
        <strain evidence="9 10">RP8</strain>
    </source>
</reference>
<dbReference type="SUPFAM" id="SSF48452">
    <property type="entry name" value="TPR-like"/>
    <property type="match status" value="1"/>
</dbReference>
<dbReference type="EMBL" id="JALPRF010000005">
    <property type="protein sequence ID" value="MCK8494854.1"/>
    <property type="molecule type" value="Genomic_DNA"/>
</dbReference>
<name>A0ABT0HRP7_9BACT</name>
<feature type="signal peptide" evidence="6">
    <location>
        <begin position="1"/>
        <end position="18"/>
    </location>
</feature>
<dbReference type="Proteomes" id="UP001202180">
    <property type="component" value="Unassembled WGS sequence"/>
</dbReference>
<organism evidence="9 10">
    <name type="scientific">Spirosoma liriopis</name>
    <dbReference type="NCBI Taxonomy" id="2937440"/>
    <lineage>
        <taxon>Bacteria</taxon>
        <taxon>Pseudomonadati</taxon>
        <taxon>Bacteroidota</taxon>
        <taxon>Cytophagia</taxon>
        <taxon>Cytophagales</taxon>
        <taxon>Cytophagaceae</taxon>
        <taxon>Spirosoma</taxon>
    </lineage>
</organism>
<keyword evidence="3 6" id="KW-0732">Signal</keyword>
<evidence type="ECO:0000256" key="2">
    <source>
        <dbReference type="ARBA" id="ARBA00006275"/>
    </source>
</evidence>
<evidence type="ECO:0000256" key="1">
    <source>
        <dbReference type="ARBA" id="ARBA00004442"/>
    </source>
</evidence>
<dbReference type="InterPro" id="IPR012944">
    <property type="entry name" value="SusD_RagB_dom"/>
</dbReference>
<evidence type="ECO:0000259" key="7">
    <source>
        <dbReference type="Pfam" id="PF07980"/>
    </source>
</evidence>
<evidence type="ECO:0000256" key="3">
    <source>
        <dbReference type="ARBA" id="ARBA00022729"/>
    </source>
</evidence>
<feature type="chain" id="PRO_5047292944" evidence="6">
    <location>
        <begin position="19"/>
        <end position="563"/>
    </location>
</feature>
<gene>
    <name evidence="9" type="ORF">M0L20_23495</name>
</gene>
<comment type="subcellular location">
    <subcellularLocation>
        <location evidence="1">Cell outer membrane</location>
    </subcellularLocation>
</comment>
<dbReference type="RefSeq" id="WP_248479460.1">
    <property type="nucleotide sequence ID" value="NZ_JALPRF010000005.1"/>
</dbReference>
<comment type="similarity">
    <text evidence="2">Belongs to the SusD family.</text>
</comment>
<protein>
    <submittedName>
        <fullName evidence="9">RagB/SusD family nutrient uptake outer membrane protein</fullName>
    </submittedName>
</protein>
<keyword evidence="10" id="KW-1185">Reference proteome</keyword>
<comment type="caution">
    <text evidence="9">The sequence shown here is derived from an EMBL/GenBank/DDBJ whole genome shotgun (WGS) entry which is preliminary data.</text>
</comment>
<dbReference type="PROSITE" id="PS51257">
    <property type="entry name" value="PROKAR_LIPOPROTEIN"/>
    <property type="match status" value="1"/>
</dbReference>
<dbReference type="Pfam" id="PF14322">
    <property type="entry name" value="SusD-like_3"/>
    <property type="match status" value="1"/>
</dbReference>
<dbReference type="InterPro" id="IPR011990">
    <property type="entry name" value="TPR-like_helical_dom_sf"/>
</dbReference>
<dbReference type="Gene3D" id="1.25.40.390">
    <property type="match status" value="1"/>
</dbReference>
<keyword evidence="4" id="KW-0472">Membrane</keyword>
<dbReference type="Pfam" id="PF07980">
    <property type="entry name" value="SusD_RagB"/>
    <property type="match status" value="1"/>
</dbReference>
<evidence type="ECO:0000259" key="8">
    <source>
        <dbReference type="Pfam" id="PF14322"/>
    </source>
</evidence>
<accession>A0ABT0HRP7</accession>
<evidence type="ECO:0000256" key="5">
    <source>
        <dbReference type="ARBA" id="ARBA00023237"/>
    </source>
</evidence>